<keyword evidence="3" id="KW-0238">DNA-binding</keyword>
<dbReference type="Proteomes" id="UP000494206">
    <property type="component" value="Unassembled WGS sequence"/>
</dbReference>
<protein>
    <recommendedName>
        <fullName evidence="7">BZIP domain-containing protein</fullName>
    </recommendedName>
</protein>
<feature type="coiled-coil region" evidence="5">
    <location>
        <begin position="119"/>
        <end position="178"/>
    </location>
</feature>
<comment type="caution">
    <text evidence="8">The sequence shown here is derived from an EMBL/GenBank/DDBJ whole genome shotgun (WGS) entry which is preliminary data.</text>
</comment>
<dbReference type="GO" id="GO:0000978">
    <property type="term" value="F:RNA polymerase II cis-regulatory region sequence-specific DNA binding"/>
    <property type="evidence" value="ECO:0007669"/>
    <property type="project" value="TreeGrafter"/>
</dbReference>
<feature type="domain" description="BZIP" evidence="7">
    <location>
        <begin position="119"/>
        <end position="182"/>
    </location>
</feature>
<evidence type="ECO:0000256" key="2">
    <source>
        <dbReference type="ARBA" id="ARBA00023015"/>
    </source>
</evidence>
<gene>
    <name evidence="8" type="ORF">CBOVIS_LOCUS7684</name>
</gene>
<feature type="compositionally biased region" description="Low complexity" evidence="6">
    <location>
        <begin position="69"/>
        <end position="81"/>
    </location>
</feature>
<evidence type="ECO:0000313" key="8">
    <source>
        <dbReference type="EMBL" id="CAB3405495.1"/>
    </source>
</evidence>
<proteinExistence type="inferred from homology"/>
<keyword evidence="2" id="KW-0805">Transcription regulation</keyword>
<name>A0A8S1EZG2_9PELO</name>
<dbReference type="SUPFAM" id="SSF57959">
    <property type="entry name" value="Leucine zipper domain"/>
    <property type="match status" value="1"/>
</dbReference>
<keyword evidence="5" id="KW-0175">Coiled coil</keyword>
<dbReference type="InterPro" id="IPR002112">
    <property type="entry name" value="Leuzip_Jun"/>
</dbReference>
<dbReference type="CDD" id="cd14696">
    <property type="entry name" value="bZIP_Jun"/>
    <property type="match status" value="1"/>
</dbReference>
<dbReference type="InterPro" id="IPR050946">
    <property type="entry name" value="AP-1_TF_bZIP"/>
</dbReference>
<evidence type="ECO:0000259" key="7">
    <source>
        <dbReference type="PROSITE" id="PS50217"/>
    </source>
</evidence>
<sequence length="193" mass="22515">MQQQHHHHHHNHQNWNAYVHPMHNDIMRIEHSMNAEASFAARFNSPSSSSIPSTSKSYSSDSLDIMYQPQQQPHAQPQSSHVHQHLGAHHPPPTPSMVYPPYQNFYTCYEQMTMGDQEKKKLERKRARNRQAASKCRQKKMDRIKELEDMVNYEKQRAARLDVEYEQLQNALNSLHEIIKKHSGFGCATHGIV</sequence>
<keyword evidence="9" id="KW-1185">Reference proteome</keyword>
<dbReference type="PANTHER" id="PTHR11462">
    <property type="entry name" value="JUN TRANSCRIPTION FACTOR-RELATED"/>
    <property type="match status" value="1"/>
</dbReference>
<dbReference type="OrthoDB" id="2187714at2759"/>
<dbReference type="AlphaFoldDB" id="A0A8S1EZG2"/>
<dbReference type="InterPro" id="IPR046347">
    <property type="entry name" value="bZIP_sf"/>
</dbReference>
<dbReference type="GO" id="GO:0042127">
    <property type="term" value="P:regulation of cell population proliferation"/>
    <property type="evidence" value="ECO:0007669"/>
    <property type="project" value="TreeGrafter"/>
</dbReference>
<dbReference type="PRINTS" id="PR00043">
    <property type="entry name" value="LEUZIPPRJUN"/>
</dbReference>
<dbReference type="Gene3D" id="1.20.5.170">
    <property type="match status" value="1"/>
</dbReference>
<dbReference type="PROSITE" id="PS00036">
    <property type="entry name" value="BZIP_BASIC"/>
    <property type="match status" value="1"/>
</dbReference>
<accession>A0A8S1EZG2</accession>
<dbReference type="SMART" id="SM00338">
    <property type="entry name" value="BRLZ"/>
    <property type="match status" value="1"/>
</dbReference>
<dbReference type="PROSITE" id="PS50217">
    <property type="entry name" value="BZIP"/>
    <property type="match status" value="1"/>
</dbReference>
<evidence type="ECO:0000256" key="4">
    <source>
        <dbReference type="ARBA" id="ARBA00023163"/>
    </source>
</evidence>
<dbReference type="PANTHER" id="PTHR11462:SF35">
    <property type="entry name" value="TRANSCRIPTION FACTOR JRA"/>
    <property type="match status" value="1"/>
</dbReference>
<comment type="similarity">
    <text evidence="1">Belongs to the bZIP family. Jun subfamily.</text>
</comment>
<evidence type="ECO:0000313" key="9">
    <source>
        <dbReference type="Proteomes" id="UP000494206"/>
    </source>
</evidence>
<dbReference type="InterPro" id="IPR004827">
    <property type="entry name" value="bZIP"/>
</dbReference>
<dbReference type="GO" id="GO:0000981">
    <property type="term" value="F:DNA-binding transcription factor activity, RNA polymerase II-specific"/>
    <property type="evidence" value="ECO:0007669"/>
    <property type="project" value="TreeGrafter"/>
</dbReference>
<dbReference type="EMBL" id="CADEPM010000004">
    <property type="protein sequence ID" value="CAB3405495.1"/>
    <property type="molecule type" value="Genomic_DNA"/>
</dbReference>
<evidence type="ECO:0000256" key="6">
    <source>
        <dbReference type="SAM" id="MobiDB-lite"/>
    </source>
</evidence>
<feature type="region of interest" description="Disordered" evidence="6">
    <location>
        <begin position="69"/>
        <end position="94"/>
    </location>
</feature>
<keyword evidence="4" id="KW-0804">Transcription</keyword>
<evidence type="ECO:0000256" key="5">
    <source>
        <dbReference type="SAM" id="Coils"/>
    </source>
</evidence>
<dbReference type="Pfam" id="PF00170">
    <property type="entry name" value="bZIP_1"/>
    <property type="match status" value="1"/>
</dbReference>
<dbReference type="GO" id="GO:0051726">
    <property type="term" value="P:regulation of cell cycle"/>
    <property type="evidence" value="ECO:0007669"/>
    <property type="project" value="TreeGrafter"/>
</dbReference>
<organism evidence="8 9">
    <name type="scientific">Caenorhabditis bovis</name>
    <dbReference type="NCBI Taxonomy" id="2654633"/>
    <lineage>
        <taxon>Eukaryota</taxon>
        <taxon>Metazoa</taxon>
        <taxon>Ecdysozoa</taxon>
        <taxon>Nematoda</taxon>
        <taxon>Chromadorea</taxon>
        <taxon>Rhabditida</taxon>
        <taxon>Rhabditina</taxon>
        <taxon>Rhabditomorpha</taxon>
        <taxon>Rhabditoidea</taxon>
        <taxon>Rhabditidae</taxon>
        <taxon>Peloderinae</taxon>
        <taxon>Caenorhabditis</taxon>
    </lineage>
</organism>
<dbReference type="GO" id="GO:0005667">
    <property type="term" value="C:transcription regulator complex"/>
    <property type="evidence" value="ECO:0007669"/>
    <property type="project" value="TreeGrafter"/>
</dbReference>
<evidence type="ECO:0000256" key="3">
    <source>
        <dbReference type="ARBA" id="ARBA00023125"/>
    </source>
</evidence>
<evidence type="ECO:0000256" key="1">
    <source>
        <dbReference type="ARBA" id="ARBA00006882"/>
    </source>
</evidence>
<reference evidence="8 9" key="1">
    <citation type="submission" date="2020-04" db="EMBL/GenBank/DDBJ databases">
        <authorList>
            <person name="Laetsch R D."/>
            <person name="Stevens L."/>
            <person name="Kumar S."/>
            <person name="Blaxter L. M."/>
        </authorList>
    </citation>
    <scope>NUCLEOTIDE SEQUENCE [LARGE SCALE GENOMIC DNA]</scope>
</reference>